<feature type="region of interest" description="Disordered" evidence="1">
    <location>
        <begin position="66"/>
        <end position="88"/>
    </location>
</feature>
<evidence type="ECO:0000259" key="2">
    <source>
        <dbReference type="Pfam" id="PF13592"/>
    </source>
</evidence>
<evidence type="ECO:0000313" key="4">
    <source>
        <dbReference type="Proteomes" id="UP000019197"/>
    </source>
</evidence>
<feature type="domain" description="Winged helix-turn helix" evidence="2">
    <location>
        <begin position="7"/>
        <end position="62"/>
    </location>
</feature>
<gene>
    <name evidence="3" type="ORF">XCR1_1050006</name>
</gene>
<proteinExistence type="predicted"/>
<reference evidence="3 4" key="1">
    <citation type="submission" date="2013-11" db="EMBL/GenBank/DDBJ databases">
        <title>Draft genome sequence and annotation of the entomopathogenic bacterium, Xenorhabdus cabanillasi strain JM26.</title>
        <authorList>
            <person name="Gualtieri M."/>
            <person name="Ogier J.C."/>
            <person name="Pages S."/>
            <person name="Givaudan A."/>
            <person name="Gaudriault S."/>
        </authorList>
    </citation>
    <scope>NUCLEOTIDE SEQUENCE [LARGE SCALE GENOMIC DNA]</scope>
    <source>
        <strain evidence="3 4">JM26</strain>
    </source>
</reference>
<accession>W1INA9</accession>
<dbReference type="AlphaFoldDB" id="W1INA9"/>
<dbReference type="InterPro" id="IPR025959">
    <property type="entry name" value="Winged_HTH_dom"/>
</dbReference>
<sequence length="88" mass="10587">MMVSSIWSRNAIQALIWQMWRIKMVKRTLTDYLKRWGFTPQKPLKRAYEQNPKAVEKWHKETCPTVKKKSARMSEKDPKSYDEATEKI</sequence>
<evidence type="ECO:0000313" key="3">
    <source>
        <dbReference type="EMBL" id="CDL79126.1"/>
    </source>
</evidence>
<organism evidence="3 4">
    <name type="scientific">Xenorhabdus cabanillasii JM26</name>
    <dbReference type="NCBI Taxonomy" id="1427517"/>
    <lineage>
        <taxon>Bacteria</taxon>
        <taxon>Pseudomonadati</taxon>
        <taxon>Pseudomonadota</taxon>
        <taxon>Gammaproteobacteria</taxon>
        <taxon>Enterobacterales</taxon>
        <taxon>Morganellaceae</taxon>
        <taxon>Xenorhabdus</taxon>
    </lineage>
</organism>
<comment type="caution">
    <text evidence="3">The sequence shown here is derived from an EMBL/GenBank/DDBJ whole genome shotgun (WGS) entry which is preliminary data.</text>
</comment>
<name>W1INA9_9GAMM</name>
<dbReference type="EMBL" id="CBXE010000008">
    <property type="protein sequence ID" value="CDL79126.1"/>
    <property type="molecule type" value="Genomic_DNA"/>
</dbReference>
<dbReference type="Pfam" id="PF13592">
    <property type="entry name" value="HTH_33"/>
    <property type="match status" value="1"/>
</dbReference>
<feature type="compositionally biased region" description="Basic and acidic residues" evidence="1">
    <location>
        <begin position="72"/>
        <end position="88"/>
    </location>
</feature>
<evidence type="ECO:0000256" key="1">
    <source>
        <dbReference type="SAM" id="MobiDB-lite"/>
    </source>
</evidence>
<dbReference type="Proteomes" id="UP000019197">
    <property type="component" value="Unassembled WGS sequence"/>
</dbReference>
<protein>
    <recommendedName>
        <fullName evidence="2">Winged helix-turn helix domain-containing protein</fullName>
    </recommendedName>
</protein>